<evidence type="ECO:0000256" key="6">
    <source>
        <dbReference type="ARBA" id="ARBA00023277"/>
    </source>
</evidence>
<dbReference type="InterPro" id="IPR013783">
    <property type="entry name" value="Ig-like_fold"/>
</dbReference>
<proteinExistence type="inferred from homology"/>
<evidence type="ECO:0000256" key="4">
    <source>
        <dbReference type="ARBA" id="ARBA00012595"/>
    </source>
</evidence>
<keyword evidence="6" id="KW-0119">Carbohydrate metabolism</keyword>
<dbReference type="GO" id="GO:0043169">
    <property type="term" value="F:cation binding"/>
    <property type="evidence" value="ECO:0007669"/>
    <property type="project" value="InterPro"/>
</dbReference>
<dbReference type="InterPro" id="IPR014756">
    <property type="entry name" value="Ig_E-set"/>
</dbReference>
<evidence type="ECO:0000313" key="11">
    <source>
        <dbReference type="EMBL" id="KAJ3226133.1"/>
    </source>
</evidence>
<comment type="similarity">
    <text evidence="3 8">Belongs to the glycosyl hydrolase 13 family.</text>
</comment>
<dbReference type="EMBL" id="JADGJW010000043">
    <property type="protein sequence ID" value="KAJ3226133.1"/>
    <property type="molecule type" value="Genomic_DNA"/>
</dbReference>
<sequence>MCNAEINKQKTNINSLDRSLLEVSEIEEKQNNAIPNPSKLNDSKITKDSSVLELAAKEKLVIETKTDPFVENLKKLASEEVEVKNVSGEETEQDILEKLDILRAKKRKLFASLMKIKGKKIFNILLLTFSAPLASTTIRLGSPIFPNAQNVFLVGEFNNWSTNTHKMTFNGGWSINVEVDRTTKQQYKFIVDGRWTLDDSAPKEGDGKGNTNNVLLPIPPASSTIIVTSSTTQSITETISKTGTSTTSLSTPTPTSGSIFQLGNPRSENARNVFLAGDFNGWSATANRMTKINNQWTITLSLDTSKSYQYKYVIDGIWTLDSAARQQDDGKGNINNVYLQETFPPFPYQLPASNCATFDNYDKCISNEITYPETVNRRSWQTPPRNGTGYVTTYQDYSDLTGYASIEYAADHKSATVTVHTFTKNTNAHVLYSFNGEKATNINKFHVPSDFKEALKIKATIANTVTSLELDPLNFLWQNTPVYKFDGKKGAIVELFGWPYNDIAKECEFLGKAGYMGVKIWPANEHITTDKYLQDGELNNWYFVYQPVSFKLHSRFGTRDELRSMIETCRSNGVRVFADAAFNQMTGGGNDILEHRKLNKESTCSSWGGKEGTAGSPFFTHSNTYKISEFSNQRPALEYPAVPFFPHDFHCERMLGDGGPANQWTDPFLLQYGWLVGMADLNTGSEYVQNRIVDYLIDILSIGFSGFRLDAAKHVSPKELAIIFGKFKKKLGGKLPPDFFTWLEVLMDGDGDKFLACYPGPYNYFLSFNDLLRENGFTNEDIEQIKFFSSDYPKNFPICGSYIIPQSRLLVQNDDHDNQFGNGRDLGVNKGSILVKEKDINKHRQFEIELFKRKEDFKIRNILSSYTFADNGAKGYIKVFAYLNQKLKNHSF</sequence>
<comment type="catalytic activity">
    <reaction evidence="1">
        <text>Endohydrolysis of (1-&gt;4)-alpha-D-glucosidic linkages in polysaccharides containing three or more (1-&gt;4)-alpha-linked D-glucose units.</text>
        <dbReference type="EC" id="3.2.1.1"/>
    </reaction>
</comment>
<dbReference type="InterPro" id="IPR006046">
    <property type="entry name" value="Alpha_amylase"/>
</dbReference>
<keyword evidence="9" id="KW-1133">Transmembrane helix</keyword>
<dbReference type="InterPro" id="IPR017853">
    <property type="entry name" value="GH"/>
</dbReference>
<dbReference type="Gene3D" id="3.20.20.80">
    <property type="entry name" value="Glycosidases"/>
    <property type="match status" value="1"/>
</dbReference>
<keyword evidence="9" id="KW-0472">Membrane</keyword>
<comment type="caution">
    <text evidence="11">The sequence shown here is derived from an EMBL/GenBank/DDBJ whole genome shotgun (WGS) entry which is preliminary data.</text>
</comment>
<dbReference type="SUPFAM" id="SSF81296">
    <property type="entry name" value="E set domains"/>
    <property type="match status" value="2"/>
</dbReference>
<evidence type="ECO:0000256" key="8">
    <source>
        <dbReference type="RuleBase" id="RU003615"/>
    </source>
</evidence>
<dbReference type="AlphaFoldDB" id="A0AAD5U8K0"/>
<dbReference type="Pfam" id="PF16561">
    <property type="entry name" value="AMPK1_CBM"/>
    <property type="match status" value="2"/>
</dbReference>
<dbReference type="InterPro" id="IPR032640">
    <property type="entry name" value="AMPK1_CBM"/>
</dbReference>
<evidence type="ECO:0000256" key="7">
    <source>
        <dbReference type="ARBA" id="ARBA00023295"/>
    </source>
</evidence>
<accession>A0AAD5U8K0</accession>
<comment type="cofactor">
    <cofactor evidence="2">
        <name>Ca(2+)</name>
        <dbReference type="ChEBI" id="CHEBI:29108"/>
    </cofactor>
</comment>
<dbReference type="GO" id="GO:0005975">
    <property type="term" value="P:carbohydrate metabolic process"/>
    <property type="evidence" value="ECO:0007669"/>
    <property type="project" value="InterPro"/>
</dbReference>
<keyword evidence="5" id="KW-0378">Hydrolase</keyword>
<dbReference type="SUPFAM" id="SSF51445">
    <property type="entry name" value="(Trans)glycosidases"/>
    <property type="match status" value="1"/>
</dbReference>
<dbReference type="Gene3D" id="2.60.40.10">
    <property type="entry name" value="Immunoglobulins"/>
    <property type="match status" value="2"/>
</dbReference>
<name>A0AAD5U8K0_9FUNG</name>
<dbReference type="SMART" id="SM00642">
    <property type="entry name" value="Aamy"/>
    <property type="match status" value="1"/>
</dbReference>
<evidence type="ECO:0000256" key="3">
    <source>
        <dbReference type="ARBA" id="ARBA00008061"/>
    </source>
</evidence>
<dbReference type="GO" id="GO:0004556">
    <property type="term" value="F:alpha-amylase activity"/>
    <property type="evidence" value="ECO:0007669"/>
    <property type="project" value="UniProtKB-EC"/>
</dbReference>
<feature type="transmembrane region" description="Helical" evidence="9">
    <location>
        <begin position="121"/>
        <end position="141"/>
    </location>
</feature>
<keyword evidence="9" id="KW-0812">Transmembrane</keyword>
<dbReference type="InterPro" id="IPR006047">
    <property type="entry name" value="GH13_cat_dom"/>
</dbReference>
<dbReference type="EC" id="3.2.1.1" evidence="4"/>
<keyword evidence="12" id="KW-1185">Reference proteome</keyword>
<protein>
    <recommendedName>
        <fullName evidence="4">alpha-amylase</fullName>
        <ecNumber evidence="4">3.2.1.1</ecNumber>
    </recommendedName>
</protein>
<dbReference type="PRINTS" id="PR00110">
    <property type="entry name" value="ALPHAAMYLASE"/>
</dbReference>
<keyword evidence="7" id="KW-0326">Glycosidase</keyword>
<feature type="domain" description="Glycosyl hydrolase family 13 catalytic" evidence="10">
    <location>
        <begin position="490"/>
        <end position="828"/>
    </location>
</feature>
<evidence type="ECO:0000256" key="1">
    <source>
        <dbReference type="ARBA" id="ARBA00000548"/>
    </source>
</evidence>
<evidence type="ECO:0000256" key="2">
    <source>
        <dbReference type="ARBA" id="ARBA00001913"/>
    </source>
</evidence>
<dbReference type="Proteomes" id="UP001211065">
    <property type="component" value="Unassembled WGS sequence"/>
</dbReference>
<evidence type="ECO:0000313" key="12">
    <source>
        <dbReference type="Proteomes" id="UP001211065"/>
    </source>
</evidence>
<dbReference type="Pfam" id="PF00128">
    <property type="entry name" value="Alpha-amylase"/>
    <property type="match status" value="1"/>
</dbReference>
<reference evidence="11" key="1">
    <citation type="submission" date="2020-05" db="EMBL/GenBank/DDBJ databases">
        <title>Phylogenomic resolution of chytrid fungi.</title>
        <authorList>
            <person name="Stajich J.E."/>
            <person name="Amses K."/>
            <person name="Simmons R."/>
            <person name="Seto K."/>
            <person name="Myers J."/>
            <person name="Bonds A."/>
            <person name="Quandt C.A."/>
            <person name="Barry K."/>
            <person name="Liu P."/>
            <person name="Grigoriev I."/>
            <person name="Longcore J.E."/>
            <person name="James T.Y."/>
        </authorList>
    </citation>
    <scope>NUCLEOTIDE SEQUENCE</scope>
    <source>
        <strain evidence="11">JEL0476</strain>
    </source>
</reference>
<dbReference type="PANTHER" id="PTHR43447">
    <property type="entry name" value="ALPHA-AMYLASE"/>
    <property type="match status" value="1"/>
</dbReference>
<organism evidence="11 12">
    <name type="scientific">Clydaea vesicula</name>
    <dbReference type="NCBI Taxonomy" id="447962"/>
    <lineage>
        <taxon>Eukaryota</taxon>
        <taxon>Fungi</taxon>
        <taxon>Fungi incertae sedis</taxon>
        <taxon>Chytridiomycota</taxon>
        <taxon>Chytridiomycota incertae sedis</taxon>
        <taxon>Chytridiomycetes</taxon>
        <taxon>Lobulomycetales</taxon>
        <taxon>Lobulomycetaceae</taxon>
        <taxon>Clydaea</taxon>
    </lineage>
</organism>
<evidence type="ECO:0000259" key="10">
    <source>
        <dbReference type="SMART" id="SM00642"/>
    </source>
</evidence>
<gene>
    <name evidence="11" type="ORF">HK099_005486</name>
</gene>
<dbReference type="CDD" id="cd02859">
    <property type="entry name" value="E_set_AMPKbeta_like_N"/>
    <property type="match status" value="1"/>
</dbReference>
<evidence type="ECO:0000256" key="9">
    <source>
        <dbReference type="SAM" id="Phobius"/>
    </source>
</evidence>
<dbReference type="CDD" id="cd07184">
    <property type="entry name" value="E_set_Isoamylase_like_N"/>
    <property type="match status" value="1"/>
</dbReference>
<evidence type="ECO:0000256" key="5">
    <source>
        <dbReference type="ARBA" id="ARBA00022801"/>
    </source>
</evidence>